<organism evidence="2 3">
    <name type="scientific">Streptococcus phage P3681</name>
    <dbReference type="NCBI Taxonomy" id="1971415"/>
    <lineage>
        <taxon>Viruses</taxon>
        <taxon>Duplodnaviria</taxon>
        <taxon>Heunggongvirae</taxon>
        <taxon>Uroviricota</taxon>
        <taxon>Caudoviricetes</taxon>
        <taxon>Aliceevansviridae</taxon>
        <taxon>Moineauvirus</taxon>
        <taxon>Moineauvirus P3681</taxon>
    </lineage>
</organism>
<dbReference type="Gene3D" id="3.40.960.10">
    <property type="entry name" value="VSR Endonuclease"/>
    <property type="match status" value="1"/>
</dbReference>
<evidence type="ECO:0000259" key="1">
    <source>
        <dbReference type="Pfam" id="PF21817"/>
    </source>
</evidence>
<evidence type="ECO:0000313" key="2">
    <source>
        <dbReference type="EMBL" id="ARU13207.1"/>
    </source>
</evidence>
<sequence>MIKKTNEQFLSEIKTINNGRYEILEEYKGAKEKIKIRCKSCNDVWFNSPTHLLSGQGCPYCAGKHKTSESFNNELKQKYGSKYELLSEYIGSKSKVLILNNECRHKYEISPDNLLRGKGCPKCRYKSLSNARKNNKEDINLMIKKTIGEQYEYIDGYKNSKSKIRIKHNKCNKVSEVSFNSLYKGRCYCNCEKREKILKKLDDESHSRSDNRITCKNDFIKYIDEHAKGEYIVVGDFTKSINKIKMIHKKCGKETMISPHSFKNGVRCLNCNEYKGEKKVKDFLNRNDIEFIEQFRFDDCRYKKPLPFDFYLPKLNVLIEFDGEQHDRPIEIWGGNKAFVLQKKRDSIKNEYCINKKIKLIRIKYYENIEKKLEQLL</sequence>
<keyword evidence="3" id="KW-1185">Reference proteome</keyword>
<proteinExistence type="predicted"/>
<evidence type="ECO:0000313" key="3">
    <source>
        <dbReference type="Proteomes" id="UP000221658"/>
    </source>
</evidence>
<dbReference type="EMBL" id="KY705256">
    <property type="protein sequence ID" value="ARU13207.1"/>
    <property type="molecule type" value="Genomic_DNA"/>
</dbReference>
<gene>
    <name evidence="2" type="ORF">P3681_03</name>
</gene>
<reference evidence="2 3" key="1">
    <citation type="journal article" date="2017" name="Front. Microbiol.">
        <title>Global Survey and Genome Exploration of Bacteriophages Infecting the Lactic Acid Bacterium Streptococcus thermophilus.</title>
        <authorList>
            <person name="McDonnell B."/>
            <person name="Mahony J."/>
            <person name="Hanemaaijer L."/>
            <person name="Neve H."/>
            <person name="Noben J.-P."/>
            <person name="Lugli G.A."/>
            <person name="Ventura M."/>
            <person name="Kouwen T.R."/>
            <person name="van Sinderen D."/>
        </authorList>
    </citation>
    <scope>NUCLEOTIDE SEQUENCE [LARGE SCALE GENOMIC DNA]</scope>
</reference>
<name>A0A286QMY7_9CAUD</name>
<feature type="domain" description="CapR homology" evidence="1">
    <location>
        <begin position="13"/>
        <end position="62"/>
    </location>
</feature>
<dbReference type="Proteomes" id="UP000221658">
    <property type="component" value="Segment"/>
</dbReference>
<protein>
    <recommendedName>
        <fullName evidence="1">CapR homology domain-containing protein</fullName>
    </recommendedName>
</protein>
<accession>A0A286QMY7</accession>
<dbReference type="InterPro" id="IPR048793">
    <property type="entry name" value="CapR_dom"/>
</dbReference>
<dbReference type="Pfam" id="PF21817">
    <property type="entry name" value="CapR"/>
    <property type="match status" value="1"/>
</dbReference>